<dbReference type="SMART" id="SM00448">
    <property type="entry name" value="REC"/>
    <property type="match status" value="1"/>
</dbReference>
<evidence type="ECO:0000256" key="3">
    <source>
        <dbReference type="ARBA" id="ARBA00023163"/>
    </source>
</evidence>
<keyword evidence="8" id="KW-1185">Reference proteome</keyword>
<dbReference type="AlphaFoldDB" id="A0A7G5BX27"/>
<keyword evidence="3" id="KW-0804">Transcription</keyword>
<evidence type="ECO:0000259" key="6">
    <source>
        <dbReference type="PROSITE" id="PS50110"/>
    </source>
</evidence>
<dbReference type="GO" id="GO:0043565">
    <property type="term" value="F:sequence-specific DNA binding"/>
    <property type="evidence" value="ECO:0007669"/>
    <property type="project" value="InterPro"/>
</dbReference>
<feature type="domain" description="HTH araC/xylS-type" evidence="5">
    <location>
        <begin position="431"/>
        <end position="529"/>
    </location>
</feature>
<evidence type="ECO:0000313" key="8">
    <source>
        <dbReference type="Proteomes" id="UP000515679"/>
    </source>
</evidence>
<dbReference type="SUPFAM" id="SSF52172">
    <property type="entry name" value="CheY-like"/>
    <property type="match status" value="1"/>
</dbReference>
<gene>
    <name evidence="7" type="ORF">FPL14_10120</name>
</gene>
<feature type="modified residue" description="4-aspartylphosphate" evidence="4">
    <location>
        <position position="55"/>
    </location>
</feature>
<feature type="domain" description="Response regulatory" evidence="6">
    <location>
        <begin position="3"/>
        <end position="120"/>
    </location>
</feature>
<dbReference type="KEGG" id="cchl:FPL14_10120"/>
<evidence type="ECO:0000259" key="5">
    <source>
        <dbReference type="PROSITE" id="PS01124"/>
    </source>
</evidence>
<dbReference type="GO" id="GO:0003700">
    <property type="term" value="F:DNA-binding transcription factor activity"/>
    <property type="evidence" value="ECO:0007669"/>
    <property type="project" value="InterPro"/>
</dbReference>
<organism evidence="7 8">
    <name type="scientific">Cohnella cholangitidis</name>
    <dbReference type="NCBI Taxonomy" id="2598458"/>
    <lineage>
        <taxon>Bacteria</taxon>
        <taxon>Bacillati</taxon>
        <taxon>Bacillota</taxon>
        <taxon>Bacilli</taxon>
        <taxon>Bacillales</taxon>
        <taxon>Paenibacillaceae</taxon>
        <taxon>Cohnella</taxon>
    </lineage>
</organism>
<dbReference type="GO" id="GO:0000160">
    <property type="term" value="P:phosphorelay signal transduction system"/>
    <property type="evidence" value="ECO:0007669"/>
    <property type="project" value="InterPro"/>
</dbReference>
<evidence type="ECO:0000256" key="2">
    <source>
        <dbReference type="ARBA" id="ARBA00023125"/>
    </source>
</evidence>
<dbReference type="Gene3D" id="3.40.50.2300">
    <property type="match status" value="1"/>
</dbReference>
<dbReference type="RefSeq" id="WP_182302867.1">
    <property type="nucleotide sequence ID" value="NZ_CP041969.1"/>
</dbReference>
<keyword evidence="1" id="KW-0805">Transcription regulation</keyword>
<sequence>MYNVLVVDDEIVAIRGIVKGIDWSSLPIANMFTALDAEEARDILTNNRIHVVVSDIDMPKENGIKLLNWVNEHSPRTVTIFLTGHADFVYAQQAVQLNCFEYLLKPIDHNLLKASVVRALELIETREQEEMFQKTYAHYYDQWNRQLPIMIERLWQDVLSLRIPATAERLEPLFKLYEMKLDTDSSVLPILISVERWRQEWSARDEEIMSYALKNAAEEILLKDWEGHVVQEQNGMIFALIYGTEHPVDQETLQERSEEYIRSCGDYLHAEVSCYIGEAVPVSGLRICTRNLADMERSNISQTTGVFRMTSFTRNKRIYAMPNLQEWIVLAERGKKSQLLKNVNELFDQWHAEQANSMIRVNFYYGLVNCVFQLLQRRSLVPSDVFVDEEWRTGEQALKSFAAMKDWTIRFVERLVEYMATEIKDVSNVIVKVQQFIENNVNLDLNRDEIAEQVYLNPAYLSRLFRKETGKSLTEFISEHRVEKAKRQLENSNHKISDIAVSVGYSNFSHFSQLFRKLTGMTPQEYRKKYQDCAE</sequence>
<dbReference type="PANTHER" id="PTHR43280">
    <property type="entry name" value="ARAC-FAMILY TRANSCRIPTIONAL REGULATOR"/>
    <property type="match status" value="1"/>
</dbReference>
<dbReference type="CDD" id="cd17536">
    <property type="entry name" value="REC_YesN-like"/>
    <property type="match status" value="1"/>
</dbReference>
<dbReference type="SUPFAM" id="SSF46689">
    <property type="entry name" value="Homeodomain-like"/>
    <property type="match status" value="2"/>
</dbReference>
<name>A0A7G5BX27_9BACL</name>
<evidence type="ECO:0000256" key="1">
    <source>
        <dbReference type="ARBA" id="ARBA00023015"/>
    </source>
</evidence>
<dbReference type="PROSITE" id="PS00041">
    <property type="entry name" value="HTH_ARAC_FAMILY_1"/>
    <property type="match status" value="1"/>
</dbReference>
<dbReference type="PROSITE" id="PS50110">
    <property type="entry name" value="RESPONSE_REGULATORY"/>
    <property type="match status" value="1"/>
</dbReference>
<dbReference type="Pfam" id="PF12833">
    <property type="entry name" value="HTH_18"/>
    <property type="match status" value="1"/>
</dbReference>
<dbReference type="Gene3D" id="1.10.10.60">
    <property type="entry name" value="Homeodomain-like"/>
    <property type="match status" value="2"/>
</dbReference>
<evidence type="ECO:0000256" key="4">
    <source>
        <dbReference type="PROSITE-ProRule" id="PRU00169"/>
    </source>
</evidence>
<dbReference type="Pfam" id="PF00072">
    <property type="entry name" value="Response_reg"/>
    <property type="match status" value="1"/>
</dbReference>
<dbReference type="Proteomes" id="UP000515679">
    <property type="component" value="Chromosome"/>
</dbReference>
<dbReference type="PROSITE" id="PS01124">
    <property type="entry name" value="HTH_ARAC_FAMILY_2"/>
    <property type="match status" value="1"/>
</dbReference>
<evidence type="ECO:0000313" key="7">
    <source>
        <dbReference type="EMBL" id="QMV41511.1"/>
    </source>
</evidence>
<dbReference type="InterPro" id="IPR018062">
    <property type="entry name" value="HTH_AraC-typ_CS"/>
</dbReference>
<dbReference type="PRINTS" id="PR00032">
    <property type="entry name" value="HTHARAC"/>
</dbReference>
<dbReference type="InterPro" id="IPR020449">
    <property type="entry name" value="Tscrpt_reg_AraC-type_HTH"/>
</dbReference>
<reference evidence="7 8" key="1">
    <citation type="submission" date="2019-07" db="EMBL/GenBank/DDBJ databases">
        <authorList>
            <person name="Kim J.K."/>
            <person name="Cheong H.-M."/>
            <person name="Choi Y."/>
            <person name="Hwang K.J."/>
            <person name="Lee S."/>
            <person name="Choi C."/>
        </authorList>
    </citation>
    <scope>NUCLEOTIDE SEQUENCE [LARGE SCALE GENOMIC DNA]</scope>
    <source>
        <strain evidence="7 8">KS 22</strain>
    </source>
</reference>
<dbReference type="SMART" id="SM00342">
    <property type="entry name" value="HTH_ARAC"/>
    <property type="match status" value="1"/>
</dbReference>
<proteinExistence type="predicted"/>
<dbReference type="InterPro" id="IPR009057">
    <property type="entry name" value="Homeodomain-like_sf"/>
</dbReference>
<keyword evidence="4" id="KW-0597">Phosphoprotein</keyword>
<dbReference type="InterPro" id="IPR001789">
    <property type="entry name" value="Sig_transdc_resp-reg_receiver"/>
</dbReference>
<dbReference type="InterPro" id="IPR011006">
    <property type="entry name" value="CheY-like_superfamily"/>
</dbReference>
<protein>
    <submittedName>
        <fullName evidence="7">Helix-turn-helix domain-containing protein</fullName>
    </submittedName>
</protein>
<keyword evidence="2" id="KW-0238">DNA-binding</keyword>
<dbReference type="PANTHER" id="PTHR43280:SF10">
    <property type="entry name" value="REGULATORY PROTEIN POCR"/>
    <property type="match status" value="1"/>
</dbReference>
<accession>A0A7G5BX27</accession>
<dbReference type="EMBL" id="CP041969">
    <property type="protein sequence ID" value="QMV41511.1"/>
    <property type="molecule type" value="Genomic_DNA"/>
</dbReference>
<dbReference type="InterPro" id="IPR018060">
    <property type="entry name" value="HTH_AraC"/>
</dbReference>